<proteinExistence type="predicted"/>
<dbReference type="RefSeq" id="WP_264849342.1">
    <property type="nucleotide sequence ID" value="NZ_BRXR01000001.1"/>
</dbReference>
<accession>A0ABQ5N4K9</accession>
<organism evidence="1 2">
    <name type="scientific">Clostridium omnivorum</name>
    <dbReference type="NCBI Taxonomy" id="1604902"/>
    <lineage>
        <taxon>Bacteria</taxon>
        <taxon>Bacillati</taxon>
        <taxon>Bacillota</taxon>
        <taxon>Clostridia</taxon>
        <taxon>Eubacteriales</taxon>
        <taxon>Clostridiaceae</taxon>
        <taxon>Clostridium</taxon>
    </lineage>
</organism>
<reference evidence="1 2" key="1">
    <citation type="journal article" date="2024" name="Int. J. Syst. Evol. Microbiol.">
        <title>Clostridium omnivorum sp. nov., isolated from anoxic soil under the treatment of reductive soil disinfestation.</title>
        <authorList>
            <person name="Ueki A."/>
            <person name="Tonouchi A."/>
            <person name="Kaku N."/>
            <person name="Honma S."/>
            <person name="Ueki K."/>
        </authorList>
    </citation>
    <scope>NUCLEOTIDE SEQUENCE [LARGE SCALE GENOMIC DNA]</scope>
    <source>
        <strain evidence="1 2">E14</strain>
    </source>
</reference>
<gene>
    <name evidence="1" type="ORF">bsdE14_14860</name>
</gene>
<keyword evidence="2" id="KW-1185">Reference proteome</keyword>
<dbReference type="Proteomes" id="UP001208567">
    <property type="component" value="Unassembled WGS sequence"/>
</dbReference>
<evidence type="ECO:0000313" key="1">
    <source>
        <dbReference type="EMBL" id="GLC30076.1"/>
    </source>
</evidence>
<name>A0ABQ5N4K9_9CLOT</name>
<evidence type="ECO:0000313" key="2">
    <source>
        <dbReference type="Proteomes" id="UP001208567"/>
    </source>
</evidence>
<sequence>MKKLYNLIGTFCLGIAALFVAVGPASASGMGIEEIPQSIKNKR</sequence>
<comment type="caution">
    <text evidence="1">The sequence shown here is derived from an EMBL/GenBank/DDBJ whole genome shotgun (WGS) entry which is preliminary data.</text>
</comment>
<dbReference type="EMBL" id="BRXR01000001">
    <property type="protein sequence ID" value="GLC30076.1"/>
    <property type="molecule type" value="Genomic_DNA"/>
</dbReference>
<evidence type="ECO:0008006" key="3">
    <source>
        <dbReference type="Google" id="ProtNLM"/>
    </source>
</evidence>
<protein>
    <recommendedName>
        <fullName evidence="3">Cyclic lactone autoinducer peptide</fullName>
    </recommendedName>
</protein>